<name>A0A6V8HNW4_TALPI</name>
<dbReference type="InterPro" id="IPR027519">
    <property type="entry name" value="KFase_ver/fungi-typ"/>
</dbReference>
<dbReference type="GO" id="GO:0004061">
    <property type="term" value="F:arylformamidase activity"/>
    <property type="evidence" value="ECO:0007669"/>
    <property type="project" value="UniProtKB-UniRule"/>
</dbReference>
<feature type="active site" description="Nucleophile" evidence="3">
    <location>
        <position position="132"/>
    </location>
</feature>
<comment type="catalytic activity">
    <reaction evidence="3">
        <text>N-formyl-L-kynurenine + H2O = L-kynurenine + formate + H(+)</text>
        <dbReference type="Rhea" id="RHEA:13009"/>
        <dbReference type="ChEBI" id="CHEBI:15377"/>
        <dbReference type="ChEBI" id="CHEBI:15378"/>
        <dbReference type="ChEBI" id="CHEBI:15740"/>
        <dbReference type="ChEBI" id="CHEBI:57959"/>
        <dbReference type="ChEBI" id="CHEBI:58629"/>
        <dbReference type="EC" id="3.5.1.9"/>
    </reaction>
</comment>
<dbReference type="EMBL" id="DF933838">
    <property type="protein sequence ID" value="GAM41383.1"/>
    <property type="molecule type" value="Genomic_DNA"/>
</dbReference>
<dbReference type="PANTHER" id="PTHR48081">
    <property type="entry name" value="AB HYDROLASE SUPERFAMILY PROTEIN C4A8.06C"/>
    <property type="match status" value="1"/>
</dbReference>
<evidence type="ECO:0000256" key="2">
    <source>
        <dbReference type="ARBA" id="ARBA00023079"/>
    </source>
</evidence>
<dbReference type="HAMAP" id="MF_03014">
    <property type="entry name" value="KFase"/>
    <property type="match status" value="1"/>
</dbReference>
<comment type="caution">
    <text evidence="5">The sequence shown here is derived from an EMBL/GenBank/DDBJ whole genome shotgun (WGS) entry which is preliminary data.</text>
</comment>
<comment type="similarity">
    <text evidence="3">Belongs to the kynurenine formamidase family.</text>
</comment>
<feature type="active site" evidence="3">
    <location>
        <position position="229"/>
    </location>
</feature>
<evidence type="ECO:0000256" key="3">
    <source>
        <dbReference type="HAMAP-Rule" id="MF_03014"/>
    </source>
</evidence>
<dbReference type="UniPathway" id="UPA00333">
    <property type="reaction ID" value="UER00454"/>
</dbReference>
<dbReference type="InterPro" id="IPR050300">
    <property type="entry name" value="GDXG_lipolytic_enzyme"/>
</dbReference>
<protein>
    <recommendedName>
        <fullName evidence="3">Kynurenine formamidase</fullName>
        <shortName evidence="3">KFA</shortName>
        <shortName evidence="3">KFase</shortName>
        <ecNumber evidence="3">3.5.1.9</ecNumber>
    </recommendedName>
    <alternativeName>
        <fullName evidence="3">Arylformamidase</fullName>
    </alternativeName>
    <alternativeName>
        <fullName evidence="3">N-formylkynurenine formamidase</fullName>
        <shortName evidence="3">FKF</shortName>
    </alternativeName>
</protein>
<feature type="active site" evidence="3">
    <location>
        <position position="266"/>
    </location>
</feature>
<evidence type="ECO:0000313" key="5">
    <source>
        <dbReference type="EMBL" id="GAM41383.1"/>
    </source>
</evidence>
<gene>
    <name evidence="5" type="ORF">TCE0_042f14463</name>
</gene>
<dbReference type="SUPFAM" id="SSF53474">
    <property type="entry name" value="alpha/beta-Hydrolases"/>
    <property type="match status" value="1"/>
</dbReference>
<evidence type="ECO:0000313" key="6">
    <source>
        <dbReference type="Proteomes" id="UP000053095"/>
    </source>
</evidence>
<comment type="subunit">
    <text evidence="3">Homodimer.</text>
</comment>
<feature type="short sequence motif" description="HGGXW" evidence="3">
    <location>
        <begin position="38"/>
        <end position="42"/>
    </location>
</feature>
<comment type="domain">
    <text evidence="3">The main chain amide nitrogen atoms of the second glycine and its adjacent residue in the HGGXW motif define the oxyanion hole, and stabilize the oxyanion that forms during the nucleophilic attack by the catalytic serine during substrate cleavage.</text>
</comment>
<evidence type="ECO:0000256" key="1">
    <source>
        <dbReference type="ARBA" id="ARBA00022801"/>
    </source>
</evidence>
<dbReference type="Proteomes" id="UP000053095">
    <property type="component" value="Unassembled WGS sequence"/>
</dbReference>
<dbReference type="PANTHER" id="PTHR48081:SF33">
    <property type="entry name" value="KYNURENINE FORMAMIDASE"/>
    <property type="match status" value="1"/>
</dbReference>
<reference evidence="6" key="1">
    <citation type="journal article" date="2015" name="Genome Announc.">
        <title>Draft genome sequence of Talaromyces cellulolyticus strain Y-94, a source of lignocellulosic biomass-degrading enzymes.</title>
        <authorList>
            <person name="Fujii T."/>
            <person name="Koike H."/>
            <person name="Sawayama S."/>
            <person name="Yano S."/>
            <person name="Inoue H."/>
        </authorList>
    </citation>
    <scope>NUCLEOTIDE SEQUENCE [LARGE SCALE GENOMIC DNA]</scope>
    <source>
        <strain evidence="6">Y-94</strain>
    </source>
</reference>
<dbReference type="InterPro" id="IPR029058">
    <property type="entry name" value="AB_hydrolase_fold"/>
</dbReference>
<keyword evidence="2 3" id="KW-0823">Tryptophan catabolism</keyword>
<keyword evidence="6" id="KW-1185">Reference proteome</keyword>
<sequence>MAQPETFSYGLHELQRIHVWKAENSPQDKDLLWVIYIHGGAWRDNTVLADSFLTTYSLLTSNPLFHTHVAGFASIDYRLSPHPNAPQDPSTTPSTQLRAAKHPEHIHDVQAALAFLHDKYAIGDRYILLGHSCGATLVFQVVMNKVQGAAVTTFPKPRAVAGVCGIYDLALLRDDFKHIKIYEDFIKGAFGEDEGLWDGVSPAKVTGADGVAAGWENGLVAVLASSTGDSLINQAQTDAMLRIVKQWQSLAQGREVVEMYDLKEEHDDVWAKGKELARVVVTSVQKLVEK</sequence>
<comment type="pathway">
    <text evidence="3">Amino-acid degradation; L-tryptophan degradation via kynurenine pathway; L-kynurenine from L-tryptophan: step 2/2.</text>
</comment>
<dbReference type="GO" id="GO:0034354">
    <property type="term" value="P:'de novo' NAD+ biosynthetic process from L-tryptophan"/>
    <property type="evidence" value="ECO:0007669"/>
    <property type="project" value="UniProtKB-UniRule"/>
</dbReference>
<feature type="region of interest" description="Disordered" evidence="4">
    <location>
        <begin position="82"/>
        <end position="101"/>
    </location>
</feature>
<organism evidence="5 6">
    <name type="scientific">Talaromyces pinophilus</name>
    <name type="common">Penicillium pinophilum</name>
    <dbReference type="NCBI Taxonomy" id="128442"/>
    <lineage>
        <taxon>Eukaryota</taxon>
        <taxon>Fungi</taxon>
        <taxon>Dikarya</taxon>
        <taxon>Ascomycota</taxon>
        <taxon>Pezizomycotina</taxon>
        <taxon>Eurotiomycetes</taxon>
        <taxon>Eurotiomycetidae</taxon>
        <taxon>Eurotiales</taxon>
        <taxon>Trichocomaceae</taxon>
        <taxon>Talaromyces</taxon>
        <taxon>Talaromyces sect. Talaromyces</taxon>
    </lineage>
</organism>
<keyword evidence="1 3" id="KW-0378">Hydrolase</keyword>
<accession>A0A6V8HNW4</accession>
<evidence type="ECO:0000256" key="4">
    <source>
        <dbReference type="SAM" id="MobiDB-lite"/>
    </source>
</evidence>
<dbReference type="Gene3D" id="3.40.50.1820">
    <property type="entry name" value="alpha/beta hydrolase"/>
    <property type="match status" value="1"/>
</dbReference>
<feature type="compositionally biased region" description="Polar residues" evidence="4">
    <location>
        <begin position="87"/>
        <end position="97"/>
    </location>
</feature>
<dbReference type="EC" id="3.5.1.9" evidence="3"/>
<dbReference type="GO" id="GO:0019441">
    <property type="term" value="P:L-tryptophan catabolic process to kynurenine"/>
    <property type="evidence" value="ECO:0007669"/>
    <property type="project" value="UniProtKB-UniRule"/>
</dbReference>
<dbReference type="AlphaFoldDB" id="A0A6V8HNW4"/>
<comment type="function">
    <text evidence="3">Catalyzes the hydrolysis of N-formyl-L-kynurenine to L-kynurenine, the second step in the kynurenine pathway of tryptophan degradation. Kynurenine may be further oxidized to nicotinic acid, NAD(H) and NADP(H). Required for elimination of toxic metabolites.</text>
</comment>
<proteinExistence type="inferred from homology"/>